<sequence>MKMYNGFIFFKIYNLEDNIPLMCDELINQFNIKAGIDGFFDHKAFTMLIGAADQEIYEKDGYFFLDCEIVFPTSQAFDCTICWQKQDNGSLKFYWTTNFPDEELSDYINGRGLPDDLG</sequence>
<comment type="caution">
    <text evidence="1">The sequence shown here is derived from an EMBL/GenBank/DDBJ whole genome shotgun (WGS) entry which is preliminary data.</text>
</comment>
<organism evidence="1 2">
    <name type="scientific">Chryseobacterium luteum</name>
    <dbReference type="NCBI Taxonomy" id="421531"/>
    <lineage>
        <taxon>Bacteria</taxon>
        <taxon>Pseudomonadati</taxon>
        <taxon>Bacteroidota</taxon>
        <taxon>Flavobacteriia</taxon>
        <taxon>Flavobacteriales</taxon>
        <taxon>Weeksellaceae</taxon>
        <taxon>Chryseobacterium group</taxon>
        <taxon>Chryseobacterium</taxon>
    </lineage>
</organism>
<dbReference type="Proteomes" id="UP000028703">
    <property type="component" value="Unassembled WGS sequence"/>
</dbReference>
<reference evidence="1 2" key="1">
    <citation type="submission" date="2014-07" db="EMBL/GenBank/DDBJ databases">
        <title>Genome of Chryseobacterium luteum DSM 18605.</title>
        <authorList>
            <person name="Stropko S.J."/>
            <person name="Pipes S.E."/>
            <person name="Newman J.D."/>
        </authorList>
    </citation>
    <scope>NUCLEOTIDE SEQUENCE [LARGE SCALE GENOMIC DNA]</scope>
    <source>
        <strain evidence="1 2">DSM 18605</strain>
    </source>
</reference>
<accession>A0A085ZAI1</accession>
<keyword evidence="2" id="KW-1185">Reference proteome</keyword>
<evidence type="ECO:0000313" key="2">
    <source>
        <dbReference type="Proteomes" id="UP000028703"/>
    </source>
</evidence>
<dbReference type="OrthoDB" id="1454562at2"/>
<name>A0A085ZAI1_9FLAO</name>
<proteinExistence type="predicted"/>
<dbReference type="EMBL" id="JPRO01000018">
    <property type="protein sequence ID" value="KFF01445.1"/>
    <property type="molecule type" value="Genomic_DNA"/>
</dbReference>
<dbReference type="RefSeq" id="WP_034706952.1">
    <property type="nucleotide sequence ID" value="NZ_JPRO01000018.1"/>
</dbReference>
<protein>
    <submittedName>
        <fullName evidence="1">Uncharacterized protein</fullName>
    </submittedName>
</protein>
<dbReference type="AlphaFoldDB" id="A0A085ZAI1"/>
<gene>
    <name evidence="1" type="ORF">IX38_17805</name>
</gene>
<evidence type="ECO:0000313" key="1">
    <source>
        <dbReference type="EMBL" id="KFF01445.1"/>
    </source>
</evidence>